<keyword evidence="1" id="KW-0812">Transmembrane</keyword>
<proteinExistence type="predicted"/>
<keyword evidence="1" id="KW-0472">Membrane</keyword>
<comment type="caution">
    <text evidence="2">The sequence shown here is derived from an EMBL/GenBank/DDBJ whole genome shotgun (WGS) entry which is preliminary data.</text>
</comment>
<feature type="transmembrane region" description="Helical" evidence="1">
    <location>
        <begin position="76"/>
        <end position="108"/>
    </location>
</feature>
<reference evidence="2" key="1">
    <citation type="submission" date="2022-07" db="EMBL/GenBank/DDBJ databases">
        <authorList>
            <person name="Macas J."/>
            <person name="Novak P."/>
            <person name="Neumann P."/>
        </authorList>
    </citation>
    <scope>NUCLEOTIDE SEQUENCE</scope>
</reference>
<dbReference type="EMBL" id="CAMAPF010000040">
    <property type="protein sequence ID" value="CAH9083169.1"/>
    <property type="molecule type" value="Genomic_DNA"/>
</dbReference>
<name>A0AAV0CQD7_9ASTE</name>
<evidence type="ECO:0000313" key="2">
    <source>
        <dbReference type="EMBL" id="CAH9083169.1"/>
    </source>
</evidence>
<dbReference type="Proteomes" id="UP001152523">
    <property type="component" value="Unassembled WGS sequence"/>
</dbReference>
<dbReference type="AlphaFoldDB" id="A0AAV0CQD7"/>
<gene>
    <name evidence="2" type="ORF">CEPIT_LOCUS8390</name>
</gene>
<feature type="transmembrane region" description="Helical" evidence="1">
    <location>
        <begin position="120"/>
        <end position="142"/>
    </location>
</feature>
<evidence type="ECO:0000256" key="1">
    <source>
        <dbReference type="SAM" id="Phobius"/>
    </source>
</evidence>
<evidence type="ECO:0000313" key="3">
    <source>
        <dbReference type="Proteomes" id="UP001152523"/>
    </source>
</evidence>
<accession>A0AAV0CQD7</accession>
<keyword evidence="3" id="KW-1185">Reference proteome</keyword>
<protein>
    <submittedName>
        <fullName evidence="2">Uncharacterized protein</fullName>
    </submittedName>
</protein>
<organism evidence="2 3">
    <name type="scientific">Cuscuta epithymum</name>
    <dbReference type="NCBI Taxonomy" id="186058"/>
    <lineage>
        <taxon>Eukaryota</taxon>
        <taxon>Viridiplantae</taxon>
        <taxon>Streptophyta</taxon>
        <taxon>Embryophyta</taxon>
        <taxon>Tracheophyta</taxon>
        <taxon>Spermatophyta</taxon>
        <taxon>Magnoliopsida</taxon>
        <taxon>eudicotyledons</taxon>
        <taxon>Gunneridae</taxon>
        <taxon>Pentapetalae</taxon>
        <taxon>asterids</taxon>
        <taxon>lamiids</taxon>
        <taxon>Solanales</taxon>
        <taxon>Convolvulaceae</taxon>
        <taxon>Cuscuteae</taxon>
        <taxon>Cuscuta</taxon>
        <taxon>Cuscuta subgen. Cuscuta</taxon>
    </lineage>
</organism>
<keyword evidence="1" id="KW-1133">Transmembrane helix</keyword>
<sequence length="171" mass="19712">MEVETSFGYSFEFSLFGLESFVDKYKTMEIGAEEEELDLNKADVEIVADERRTRLPPEPPPWSARKSRVWKKMDEFVFNFILLDLCFSVELFVVWFCFVLCFCFPPVGKTLILDMGDERNMVTVFGFLFPNFGSANFIAAAINSESGSRDNGCQISFCLLTHTLKNYWLLI</sequence>